<dbReference type="InterPro" id="IPR036864">
    <property type="entry name" value="Zn2-C6_fun-type_DNA-bd_sf"/>
</dbReference>
<evidence type="ECO:0000256" key="3">
    <source>
        <dbReference type="SAM" id="MobiDB-lite"/>
    </source>
</evidence>
<dbReference type="PANTHER" id="PTHR36168:SF4">
    <property type="entry name" value="ORC1-LIKE AAA ATPASE DOMAIN-CONTAINING PROTEIN"/>
    <property type="match status" value="1"/>
</dbReference>
<protein>
    <recommendedName>
        <fullName evidence="4">Zn(2)-C6 fungal-type domain-containing protein</fullName>
    </recommendedName>
</protein>
<gene>
    <name evidence="5" type="ORF">CSUB01_04760</name>
</gene>
<dbReference type="CDD" id="cd12148">
    <property type="entry name" value="fungal_TF_MHR"/>
    <property type="match status" value="1"/>
</dbReference>
<dbReference type="PANTHER" id="PTHR36168">
    <property type="entry name" value="CHROMOSOME 1, WHOLE GENOME SHOTGUN SEQUENCE"/>
    <property type="match status" value="1"/>
</dbReference>
<dbReference type="Gene3D" id="3.40.50.300">
    <property type="entry name" value="P-loop containing nucleotide triphosphate hydrolases"/>
    <property type="match status" value="1"/>
</dbReference>
<dbReference type="GO" id="GO:0003677">
    <property type="term" value="F:DNA binding"/>
    <property type="evidence" value="ECO:0007669"/>
    <property type="project" value="InterPro"/>
</dbReference>
<dbReference type="Pfam" id="PF24913">
    <property type="entry name" value="WHD_AAA_fung"/>
    <property type="match status" value="1"/>
</dbReference>
<dbReference type="EMBL" id="JMSE01000772">
    <property type="protein sequence ID" value="KDN67814.1"/>
    <property type="molecule type" value="Genomic_DNA"/>
</dbReference>
<dbReference type="PROSITE" id="PS50048">
    <property type="entry name" value="ZN2_CY6_FUNGAL_2"/>
    <property type="match status" value="1"/>
</dbReference>
<evidence type="ECO:0000313" key="5">
    <source>
        <dbReference type="EMBL" id="KDN67814.1"/>
    </source>
</evidence>
<feature type="region of interest" description="Disordered" evidence="3">
    <location>
        <begin position="699"/>
        <end position="719"/>
    </location>
</feature>
<dbReference type="InterPro" id="IPR027417">
    <property type="entry name" value="P-loop_NTPase"/>
</dbReference>
<dbReference type="STRING" id="1173701.A0A066XJH9"/>
<dbReference type="InterPro" id="IPR007219">
    <property type="entry name" value="XnlR_reg_dom"/>
</dbReference>
<dbReference type="Gene3D" id="4.10.240.10">
    <property type="entry name" value="Zn(2)-C6 fungal-type DNA-binding domain"/>
    <property type="match status" value="1"/>
</dbReference>
<dbReference type="Pfam" id="PF00172">
    <property type="entry name" value="Zn_clus"/>
    <property type="match status" value="1"/>
</dbReference>
<dbReference type="Proteomes" id="UP000027238">
    <property type="component" value="Unassembled WGS sequence"/>
</dbReference>
<dbReference type="OrthoDB" id="511599at2759"/>
<dbReference type="HOGENOM" id="CLU_269268_0_0_1"/>
<feature type="compositionally biased region" description="Low complexity" evidence="3">
    <location>
        <begin position="149"/>
        <end position="169"/>
    </location>
</feature>
<dbReference type="SUPFAM" id="SSF57701">
    <property type="entry name" value="Zn2/Cys6 DNA-binding domain"/>
    <property type="match status" value="1"/>
</dbReference>
<dbReference type="GO" id="GO:0006351">
    <property type="term" value="P:DNA-templated transcription"/>
    <property type="evidence" value="ECO:0007669"/>
    <property type="project" value="InterPro"/>
</dbReference>
<dbReference type="SUPFAM" id="SSF52540">
    <property type="entry name" value="P-loop containing nucleoside triphosphate hydrolases"/>
    <property type="match status" value="1"/>
</dbReference>
<evidence type="ECO:0000313" key="6">
    <source>
        <dbReference type="Proteomes" id="UP000027238"/>
    </source>
</evidence>
<accession>A0A066XJH9</accession>
<dbReference type="GO" id="GO:0008270">
    <property type="term" value="F:zinc ion binding"/>
    <property type="evidence" value="ECO:0007669"/>
    <property type="project" value="InterPro"/>
</dbReference>
<dbReference type="SMART" id="SM00066">
    <property type="entry name" value="GAL4"/>
    <property type="match status" value="1"/>
</dbReference>
<dbReference type="Pfam" id="PF13191">
    <property type="entry name" value="AAA_16"/>
    <property type="match status" value="1"/>
</dbReference>
<dbReference type="AlphaFoldDB" id="A0A066XJH9"/>
<organism evidence="5 6">
    <name type="scientific">Colletotrichum sublineola</name>
    <name type="common">Sorghum anthracnose fungus</name>
    <dbReference type="NCBI Taxonomy" id="1173701"/>
    <lineage>
        <taxon>Eukaryota</taxon>
        <taxon>Fungi</taxon>
        <taxon>Dikarya</taxon>
        <taxon>Ascomycota</taxon>
        <taxon>Pezizomycotina</taxon>
        <taxon>Sordariomycetes</taxon>
        <taxon>Hypocreomycetidae</taxon>
        <taxon>Glomerellales</taxon>
        <taxon>Glomerellaceae</taxon>
        <taxon>Colletotrichum</taxon>
        <taxon>Colletotrichum graminicola species complex</taxon>
    </lineage>
</organism>
<evidence type="ECO:0000256" key="2">
    <source>
        <dbReference type="ARBA" id="ARBA00023242"/>
    </source>
</evidence>
<feature type="region of interest" description="Disordered" evidence="3">
    <location>
        <begin position="146"/>
        <end position="170"/>
    </location>
</feature>
<dbReference type="Pfam" id="PF04082">
    <property type="entry name" value="Fungal_trans"/>
    <property type="match status" value="1"/>
</dbReference>
<evidence type="ECO:0000256" key="1">
    <source>
        <dbReference type="ARBA" id="ARBA00022723"/>
    </source>
</evidence>
<feature type="domain" description="Zn(2)-C6 fungal-type" evidence="4">
    <location>
        <begin position="110"/>
        <end position="139"/>
    </location>
</feature>
<evidence type="ECO:0000259" key="4">
    <source>
        <dbReference type="PROSITE" id="PS50048"/>
    </source>
</evidence>
<keyword evidence="2" id="KW-0539">Nucleus</keyword>
<dbReference type="CDD" id="cd00067">
    <property type="entry name" value="GAL4"/>
    <property type="match status" value="1"/>
</dbReference>
<dbReference type="InterPro" id="IPR041664">
    <property type="entry name" value="AAA_16"/>
</dbReference>
<comment type="caution">
    <text evidence="5">The sequence shown here is derived from an EMBL/GenBank/DDBJ whole genome shotgun (WGS) entry which is preliminary data.</text>
</comment>
<keyword evidence="6" id="KW-1185">Reference proteome</keyword>
<dbReference type="InterPro" id="IPR056808">
    <property type="entry name" value="HTH_AAA"/>
</dbReference>
<reference evidence="6" key="1">
    <citation type="journal article" date="2014" name="Genome Announc.">
        <title>Draft genome sequence of Colletotrichum sublineola, a destructive pathogen of cultivated sorghum.</title>
        <authorList>
            <person name="Baroncelli R."/>
            <person name="Sanz-Martin J.M."/>
            <person name="Rech G.E."/>
            <person name="Sukno S.A."/>
            <person name="Thon M.R."/>
        </authorList>
    </citation>
    <scope>NUCLEOTIDE SEQUENCE [LARGE SCALE GENOMIC DNA]</scope>
    <source>
        <strain evidence="6">TX430BB</strain>
    </source>
</reference>
<dbReference type="GO" id="GO:0000981">
    <property type="term" value="F:DNA-binding transcription factor activity, RNA polymerase II-specific"/>
    <property type="evidence" value="ECO:0007669"/>
    <property type="project" value="InterPro"/>
</dbReference>
<name>A0A066XJH9_COLSU</name>
<feature type="region of interest" description="Disordered" evidence="3">
    <location>
        <begin position="1"/>
        <end position="21"/>
    </location>
</feature>
<dbReference type="eggNOG" id="ENOG502QTW2">
    <property type="taxonomic scope" value="Eukaryota"/>
</dbReference>
<sequence>MPSENFGQNPPTTLTTISQSPEPTRYQALKIRPKSNLSALGSYCPYLQLLRLPPSWETICQLLPLIVTPAPPVGSSIREAPICVVMSLFCPNKHEQETLPHLKRGQKPRACDACFHSKQSCDTSDPCERCSSRRLPCTYRRLERPPPVTTDVSSTASSSLASTSVGTPSNDTDRTKIAVAFLLGVTNPASDSILEFLASEAAARTEGDGLDSSMKPAFPQNSSSVLADEDFTFLPYGFASSVFPELIEFQSMETFLPNLPPSAAVSPFNTETWKARADEIVSDMHDLHDSLIATDPWYDGSFDVNTAKSVLSADTLCAFSATHFRVSHLDFPIVHRPEFGTERTHKLLLLAVALSGSIRSPPSDNVLAARGFLDLAEEYIFRSWGRLMPPGSAPEFTREVQETLQAALLIHWIQFFKNDVASRRKNRTQRLPVLVSAVRCLGLAQTQHVAAMFEYEDFVLNEAKIRLAIWTALADWQQSCMFNCPPTLTPAELTCDLPSPLELWNSKDKAEYFEEARALGIDGSRRISSVNLCIDALMRETWGGVGTFPFQGISGVDLHLLTFALNGMTLSANLMGTLPASAHALLRAISRCETMWESFRSRMGPASFEKCGMVRHNSELCWVSRKIVQVAISGDKSSAYMQKAGHDSLVQLHEFLFHKTTDESIQHTCHHVPRHWRAYPLTTRTARPPARYILVEQAQHATGSSGGGKRKDGNDNEEPSGWRGTFWRLVEGSATALGSVAVLGLAGYSYHAYYKDLVLRKMDNAFGVGFSTPELTAMGRHVAPHKLQSADDLTELEGENEWIPRKEQDLIDGIIDGSVRGQYHLITGEKGTGKTSMILKAMRRINGVGIAMLEAHGDLEVFRLRLGKALDFEFHEDYVGSLFNFKGPRDTTAILDIERAFNKMEKVALLRQRHIRKPLILIINRIHVLRDDEDGRNLLDLIQQRAEMWAASRLVTVVFTSDDHSTTEHLKWQATRMAVTDVHDVTRQPAVEALRQFRKKVFHEDVSQDVLDRVYREVGGRVRFLDHVARSKDMLATCDFIRKREKRWLLGQCWILGGDMDPEAEDQQDYATTAFLLAKAMMEKEKAMSREDILDGKLPEIPLHEARQLMTRADFIQKHDHFNIFSIDSNSMVRADSVPMHNAFREICAQEGFDELLEATLERLDELEGLQRTREIVLKDLANKGELQAVLRQTKGNGEPVTVTLKAEPSQRKQM</sequence>
<dbReference type="InterPro" id="IPR001138">
    <property type="entry name" value="Zn2Cys6_DnaBD"/>
</dbReference>
<proteinExistence type="predicted"/>
<keyword evidence="1" id="KW-0479">Metal-binding</keyword>